<dbReference type="AlphaFoldDB" id="A0A075MUE5"/>
<reference evidence="2 3" key="1">
    <citation type="journal article" date="2014" name="PLoS ONE">
        <title>Genome Sequence of Candidatus Nitrososphaera evergladensis from Group I.1b Enriched from Everglades Soil Reveals Novel Genomic Features of the Ammonia-Oxidizing Archaea.</title>
        <authorList>
            <person name="Zhalnina K.V."/>
            <person name="Dias R."/>
            <person name="Leonard M.T."/>
            <person name="Dorr de Quadros P."/>
            <person name="Camargo F.A."/>
            <person name="Drew J.C."/>
            <person name="Farmerie W.G."/>
            <person name="Daroub S.H."/>
            <person name="Triplett E.W."/>
        </authorList>
    </citation>
    <scope>NUCLEOTIDE SEQUENCE [LARGE SCALE GENOMIC DNA]</scope>
    <source>
        <strain evidence="2 3">SR1</strain>
    </source>
</reference>
<keyword evidence="3" id="KW-1185">Reference proteome</keyword>
<accession>A0A075MUE5</accession>
<dbReference type="Pfam" id="PF00246">
    <property type="entry name" value="Peptidase_M14"/>
    <property type="match status" value="1"/>
</dbReference>
<name>A0A075MUE5_9ARCH</name>
<feature type="domain" description="Peptidase M14" evidence="1">
    <location>
        <begin position="1"/>
        <end position="323"/>
    </location>
</feature>
<evidence type="ECO:0000259" key="1">
    <source>
        <dbReference type="PROSITE" id="PS52035"/>
    </source>
</evidence>
<keyword evidence="2" id="KW-0645">Protease</keyword>
<organism evidence="2 3">
    <name type="scientific">Candidatus Nitrososphaera evergladensis SR1</name>
    <dbReference type="NCBI Taxonomy" id="1459636"/>
    <lineage>
        <taxon>Archaea</taxon>
        <taxon>Nitrososphaerota</taxon>
        <taxon>Nitrososphaeria</taxon>
        <taxon>Nitrososphaerales</taxon>
        <taxon>Nitrososphaeraceae</taxon>
        <taxon>Nitrososphaera</taxon>
    </lineage>
</organism>
<dbReference type="KEGG" id="nev:NTE_03247"/>
<gene>
    <name evidence="2" type="ORF">NTE_03247</name>
</gene>
<evidence type="ECO:0000313" key="2">
    <source>
        <dbReference type="EMBL" id="AIF85276.1"/>
    </source>
</evidence>
<dbReference type="HOGENOM" id="CLU_530841_0_0_2"/>
<dbReference type="SUPFAM" id="SSF53187">
    <property type="entry name" value="Zn-dependent exopeptidases"/>
    <property type="match status" value="1"/>
</dbReference>
<keyword evidence="2" id="KW-0121">Carboxypeptidase</keyword>
<dbReference type="GO" id="GO:0008270">
    <property type="term" value="F:zinc ion binding"/>
    <property type="evidence" value="ECO:0007669"/>
    <property type="project" value="InterPro"/>
</dbReference>
<evidence type="ECO:0000313" key="3">
    <source>
        <dbReference type="Proteomes" id="UP000028194"/>
    </source>
</evidence>
<dbReference type="EMBL" id="CP007174">
    <property type="protein sequence ID" value="AIF85276.1"/>
    <property type="molecule type" value="Genomic_DNA"/>
</dbReference>
<dbReference type="Proteomes" id="UP000028194">
    <property type="component" value="Chromosome"/>
</dbReference>
<dbReference type="eggNOG" id="arCOG02889">
    <property type="taxonomic scope" value="Archaea"/>
</dbReference>
<dbReference type="STRING" id="1459636.NTE_03247"/>
<protein>
    <submittedName>
        <fullName evidence="2">Putative carboxypeptidase</fullName>
    </submittedName>
</protein>
<keyword evidence="2" id="KW-0378">Hydrolase</keyword>
<sequence>MDHIMLEQEHGFSHPGSSSEIIGYSEKGRPLVVGYYYNNEGSHLDSGKKNPKVRVFVLAGQHGDERYGRKAVGRLVNILDDNSSIYQREFQSLQIAILQDANPDGASMRSRANASGIDLNRDHQFLNAAETRAMHSFIRKWRPHLVIDVHNYPSKRKHLLKKGLVLHHDVFVDVPTSPCVFANPCMNQKTLDQFLHEIRADLQLHGFSCERYCMIRPSGRVRHSTPDVIDARNFLTLRYNAMTVLLEGRTPTRKDGELKRELLVAAQLQALLSILAWSVRNGSHLRSISNYIPVKGERVPIQSRYAAARQALRMSFKTVKSDNIEILSLPNYTPYLEISRYVDLPAAYAVPKENKKLLNLLHRHGFVSMSLDSPCAERAAVQRYYIQSRGSKRENKPQSRAPAMAAIVTAAGPEKRALCDDSYEIFPSSQLGGHSLAILLEPKSKYGLCRNKRFGLSLLPESYYPILRVM</sequence>
<proteinExistence type="predicted"/>
<dbReference type="Gene3D" id="3.40.630.10">
    <property type="entry name" value="Zn peptidases"/>
    <property type="match status" value="1"/>
</dbReference>
<dbReference type="PROSITE" id="PS52035">
    <property type="entry name" value="PEPTIDASE_M14"/>
    <property type="match status" value="1"/>
</dbReference>
<dbReference type="GO" id="GO:0006508">
    <property type="term" value="P:proteolysis"/>
    <property type="evidence" value="ECO:0007669"/>
    <property type="project" value="InterPro"/>
</dbReference>
<dbReference type="InterPro" id="IPR000834">
    <property type="entry name" value="Peptidase_M14"/>
</dbReference>
<dbReference type="GO" id="GO:0004181">
    <property type="term" value="F:metallocarboxypeptidase activity"/>
    <property type="evidence" value="ECO:0007669"/>
    <property type="project" value="InterPro"/>
</dbReference>